<accession>A0ABW4JH65</accession>
<proteinExistence type="inferred from homology"/>
<evidence type="ECO:0000256" key="2">
    <source>
        <dbReference type="ARBA" id="ARBA00008072"/>
    </source>
</evidence>
<protein>
    <submittedName>
        <fullName evidence="7">Alcohol dehydrogenase catalytic domain-containing protein</fullName>
    </submittedName>
</protein>
<evidence type="ECO:0000256" key="1">
    <source>
        <dbReference type="ARBA" id="ARBA00001947"/>
    </source>
</evidence>
<comment type="caution">
    <text evidence="7">The sequence shown here is derived from an EMBL/GenBank/DDBJ whole genome shotgun (WGS) entry which is preliminary data.</text>
</comment>
<dbReference type="RefSeq" id="WP_377943592.1">
    <property type="nucleotide sequence ID" value="NZ_JBHUCX010000035.1"/>
</dbReference>
<feature type="domain" description="Alcohol dehydrogenase-like N-terminal" evidence="6">
    <location>
        <begin position="64"/>
        <end position="127"/>
    </location>
</feature>
<sequence length="328" mass="35812">MKGTAVVFEDRGKVQVREVEIPEPTASDVVIDIECSWISIGTESSFLRGERISGEQMYQPGDPWPFPQVAGYQKVGVVRSVGADVRGLSIGDRVFASVSGVANMFFDHGGHVSPAVTPAHQVWKLPDNARAEDYAGMVLTQVGYNCGARPWIRPRDTAVVIGDGLVGQWAAQTLRHRSADVVVLGRHDARLAHLPSGIARVNTRRVSLDEALSTCEGVHVVVDTVGDMNTFGQLRRFMVRDSHLVSAGFLGDRGTVDIQSLREQEITLHTPSGWTKKRMDETRSAIEAGWLLTSPLVTHRFPVNQAKAAWDLIQTAKASVLGVLLDWG</sequence>
<dbReference type="EMBL" id="JBHUCX010000035">
    <property type="protein sequence ID" value="MFD1675707.1"/>
    <property type="molecule type" value="Genomic_DNA"/>
</dbReference>
<reference evidence="8" key="1">
    <citation type="journal article" date="2019" name="Int. J. Syst. Evol. Microbiol.">
        <title>The Global Catalogue of Microorganisms (GCM) 10K type strain sequencing project: providing services to taxonomists for standard genome sequencing and annotation.</title>
        <authorList>
            <consortium name="The Broad Institute Genomics Platform"/>
            <consortium name="The Broad Institute Genome Sequencing Center for Infectious Disease"/>
            <person name="Wu L."/>
            <person name="Ma J."/>
        </authorList>
    </citation>
    <scope>NUCLEOTIDE SEQUENCE [LARGE SCALE GENOMIC DNA]</scope>
    <source>
        <strain evidence="8">CGMCC 1.12286</strain>
    </source>
</reference>
<dbReference type="Gene3D" id="3.90.180.10">
    <property type="entry name" value="Medium-chain alcohol dehydrogenases, catalytic domain"/>
    <property type="match status" value="2"/>
</dbReference>
<dbReference type="PANTHER" id="PTHR43350">
    <property type="entry name" value="NAD-DEPENDENT ALCOHOL DEHYDROGENASE"/>
    <property type="match status" value="1"/>
</dbReference>
<dbReference type="Proteomes" id="UP001597079">
    <property type="component" value="Unassembled WGS sequence"/>
</dbReference>
<dbReference type="InterPro" id="IPR036291">
    <property type="entry name" value="NAD(P)-bd_dom_sf"/>
</dbReference>
<dbReference type="Pfam" id="PF08240">
    <property type="entry name" value="ADH_N"/>
    <property type="match status" value="1"/>
</dbReference>
<dbReference type="PANTHER" id="PTHR43350:SF17">
    <property type="entry name" value="NAD-DEPENDENT ALCOHOL DEHYDROGENASE"/>
    <property type="match status" value="1"/>
</dbReference>
<dbReference type="InterPro" id="IPR013154">
    <property type="entry name" value="ADH-like_N"/>
</dbReference>
<dbReference type="InterPro" id="IPR011032">
    <property type="entry name" value="GroES-like_sf"/>
</dbReference>
<dbReference type="SUPFAM" id="SSF50129">
    <property type="entry name" value="GroES-like"/>
    <property type="match status" value="1"/>
</dbReference>
<evidence type="ECO:0000256" key="5">
    <source>
        <dbReference type="ARBA" id="ARBA00023002"/>
    </source>
</evidence>
<dbReference type="SUPFAM" id="SSF51735">
    <property type="entry name" value="NAD(P)-binding Rossmann-fold domains"/>
    <property type="match status" value="1"/>
</dbReference>
<evidence type="ECO:0000313" key="7">
    <source>
        <dbReference type="EMBL" id="MFD1675707.1"/>
    </source>
</evidence>
<keyword evidence="3" id="KW-0479">Metal-binding</keyword>
<organism evidence="7 8">
    <name type="scientific">Alicyclobacillus fodiniaquatilis</name>
    <dbReference type="NCBI Taxonomy" id="1661150"/>
    <lineage>
        <taxon>Bacteria</taxon>
        <taxon>Bacillati</taxon>
        <taxon>Bacillota</taxon>
        <taxon>Bacilli</taxon>
        <taxon>Bacillales</taxon>
        <taxon>Alicyclobacillaceae</taxon>
        <taxon>Alicyclobacillus</taxon>
    </lineage>
</organism>
<evidence type="ECO:0000256" key="4">
    <source>
        <dbReference type="ARBA" id="ARBA00022833"/>
    </source>
</evidence>
<dbReference type="Gene3D" id="3.40.50.720">
    <property type="entry name" value="NAD(P)-binding Rossmann-like Domain"/>
    <property type="match status" value="1"/>
</dbReference>
<keyword evidence="4" id="KW-0862">Zinc</keyword>
<evidence type="ECO:0000259" key="6">
    <source>
        <dbReference type="Pfam" id="PF08240"/>
    </source>
</evidence>
<comment type="similarity">
    <text evidence="2">Belongs to the zinc-containing alcohol dehydrogenase family.</text>
</comment>
<evidence type="ECO:0000313" key="8">
    <source>
        <dbReference type="Proteomes" id="UP001597079"/>
    </source>
</evidence>
<gene>
    <name evidence="7" type="ORF">ACFSB2_13480</name>
</gene>
<comment type="cofactor">
    <cofactor evidence="1">
        <name>Zn(2+)</name>
        <dbReference type="ChEBI" id="CHEBI:29105"/>
    </cofactor>
</comment>
<keyword evidence="8" id="KW-1185">Reference proteome</keyword>
<evidence type="ECO:0000256" key="3">
    <source>
        <dbReference type="ARBA" id="ARBA00022723"/>
    </source>
</evidence>
<keyword evidence="5" id="KW-0560">Oxidoreductase</keyword>
<name>A0ABW4JH65_9BACL</name>